<evidence type="ECO:0008006" key="4">
    <source>
        <dbReference type="Google" id="ProtNLM"/>
    </source>
</evidence>
<dbReference type="RefSeq" id="WP_143982967.1">
    <property type="nucleotide sequence ID" value="NZ_CP041695.1"/>
</dbReference>
<evidence type="ECO:0000313" key="2">
    <source>
        <dbReference type="EMBL" id="QDP82045.1"/>
    </source>
</evidence>
<gene>
    <name evidence="2" type="ORF">FOH10_28255</name>
</gene>
<protein>
    <recommendedName>
        <fullName evidence="4">DUF732 domain-containing protein</fullName>
    </recommendedName>
</protein>
<name>A0A516NT14_9NOCA</name>
<dbReference type="GeneID" id="80336251"/>
<dbReference type="AlphaFoldDB" id="A0A516NT14"/>
<keyword evidence="1" id="KW-0472">Membrane</keyword>
<sequence>MSEVEGPETEHLSARGRRLVYLAVAAVLVAVAVAGTIVFEQIRDDDAATAKAERLHARLLAAGLAAPDPRVIADSLGADGGLVCQDPSSPLVKARYQAAISNGATGPGARPVIADRDLLAATALAIETYCPDRLAAYLEETGTLRTGDTLKPRGNQ</sequence>
<reference evidence="2 3" key="1">
    <citation type="submission" date="2019-07" db="EMBL/GenBank/DDBJ databases">
        <title>Complete Genome Sequence and Methylome Analysis of Nocardia otitidis-caviarum NEB252.</title>
        <authorList>
            <person name="Fomenkov A."/>
            <person name="Anton B.P."/>
            <person name="Vincze T."/>
            <person name="Roberts R.J."/>
        </authorList>
    </citation>
    <scope>NUCLEOTIDE SEQUENCE [LARGE SCALE GENOMIC DNA]</scope>
    <source>
        <strain evidence="2 3">NEB252</strain>
    </source>
</reference>
<evidence type="ECO:0000313" key="3">
    <source>
        <dbReference type="Proteomes" id="UP000317039"/>
    </source>
</evidence>
<proteinExistence type="predicted"/>
<dbReference type="EMBL" id="CP041695">
    <property type="protein sequence ID" value="QDP82045.1"/>
    <property type="molecule type" value="Genomic_DNA"/>
</dbReference>
<evidence type="ECO:0000256" key="1">
    <source>
        <dbReference type="SAM" id="Phobius"/>
    </source>
</evidence>
<organism evidence="2 3">
    <name type="scientific">Nocardia otitidiscaviarum</name>
    <dbReference type="NCBI Taxonomy" id="1823"/>
    <lineage>
        <taxon>Bacteria</taxon>
        <taxon>Bacillati</taxon>
        <taxon>Actinomycetota</taxon>
        <taxon>Actinomycetes</taxon>
        <taxon>Mycobacteriales</taxon>
        <taxon>Nocardiaceae</taxon>
        <taxon>Nocardia</taxon>
    </lineage>
</organism>
<accession>A0A516NT14</accession>
<keyword evidence="1" id="KW-0812">Transmembrane</keyword>
<keyword evidence="1" id="KW-1133">Transmembrane helix</keyword>
<dbReference type="KEGG" id="nod:FOH10_28255"/>
<dbReference type="Proteomes" id="UP000317039">
    <property type="component" value="Chromosome"/>
</dbReference>
<feature type="transmembrane region" description="Helical" evidence="1">
    <location>
        <begin position="20"/>
        <end position="39"/>
    </location>
</feature>